<dbReference type="EMBL" id="LR593886">
    <property type="protein sequence ID" value="VTR93251.1"/>
    <property type="molecule type" value="Genomic_DNA"/>
</dbReference>
<evidence type="ECO:0000259" key="1">
    <source>
        <dbReference type="SMART" id="SM00860"/>
    </source>
</evidence>
<dbReference type="KEGG" id="gms:SOIL9_44630"/>
<dbReference type="AlphaFoldDB" id="A0A6P2CW94"/>
<dbReference type="Gene3D" id="3.40.1580.10">
    <property type="entry name" value="SMI1/KNR4-like"/>
    <property type="match status" value="1"/>
</dbReference>
<feature type="domain" description="Knr4/Smi1-like" evidence="1">
    <location>
        <begin position="33"/>
        <end position="177"/>
    </location>
</feature>
<dbReference type="Proteomes" id="UP000464178">
    <property type="component" value="Chromosome"/>
</dbReference>
<dbReference type="SMART" id="SM00860">
    <property type="entry name" value="SMI1_KNR4"/>
    <property type="match status" value="1"/>
</dbReference>
<accession>A0A6P2CW94</accession>
<evidence type="ECO:0000313" key="2">
    <source>
        <dbReference type="EMBL" id="VTR93251.1"/>
    </source>
</evidence>
<protein>
    <recommendedName>
        <fullName evidence="1">Knr4/Smi1-like domain-containing protein</fullName>
    </recommendedName>
</protein>
<keyword evidence="3" id="KW-1185">Reference proteome</keyword>
<dbReference type="InterPro" id="IPR037883">
    <property type="entry name" value="Knr4/Smi1-like_sf"/>
</dbReference>
<evidence type="ECO:0000313" key="3">
    <source>
        <dbReference type="Proteomes" id="UP000464178"/>
    </source>
</evidence>
<gene>
    <name evidence="2" type="ORF">SOIL9_44630</name>
</gene>
<dbReference type="RefSeq" id="WP_162668013.1">
    <property type="nucleotide sequence ID" value="NZ_LR593886.1"/>
</dbReference>
<organism evidence="2 3">
    <name type="scientific">Gemmata massiliana</name>
    <dbReference type="NCBI Taxonomy" id="1210884"/>
    <lineage>
        <taxon>Bacteria</taxon>
        <taxon>Pseudomonadati</taxon>
        <taxon>Planctomycetota</taxon>
        <taxon>Planctomycetia</taxon>
        <taxon>Gemmatales</taxon>
        <taxon>Gemmataceae</taxon>
        <taxon>Gemmata</taxon>
    </lineage>
</organism>
<name>A0A6P2CW94_9BACT</name>
<dbReference type="Pfam" id="PF09346">
    <property type="entry name" value="SMI1_KNR4"/>
    <property type="match status" value="1"/>
</dbReference>
<dbReference type="InterPro" id="IPR018958">
    <property type="entry name" value="Knr4/Smi1-like_dom"/>
</dbReference>
<proteinExistence type="predicted"/>
<dbReference type="SUPFAM" id="SSF160631">
    <property type="entry name" value="SMI1/KNR4-like"/>
    <property type="match status" value="1"/>
</dbReference>
<sequence length="183" mass="19799">MTTDDLIAALHATADRALSPLALRVFGPDRTPPPSPAQVEAFEAEIGAPLPDEYRAFLLHCNGGNLDWYQFDGPTPEGQWTAVVSRVGGLRDEPHLSLRSARASYQGHEVQIPRALVWIMGDPGGNAICLGLTGAHRGRVYFWVHDEGPDPDSWDGAVETAGNVVLLANSFTDFVAGLRAREE</sequence>
<reference evidence="2 3" key="1">
    <citation type="submission" date="2019-05" db="EMBL/GenBank/DDBJ databases">
        <authorList>
            <consortium name="Science for Life Laboratories"/>
        </authorList>
    </citation>
    <scope>NUCLEOTIDE SEQUENCE [LARGE SCALE GENOMIC DNA]</scope>
    <source>
        <strain evidence="2">Soil9</strain>
    </source>
</reference>